<keyword evidence="3 6" id="KW-1133">Transmembrane helix</keyword>
<dbReference type="InterPro" id="IPR008952">
    <property type="entry name" value="Tetraspanin_EC2_sf"/>
</dbReference>
<dbReference type="PANTHER" id="PTHR19282:SF216">
    <property type="entry name" value="TETRASPANIN-1"/>
    <property type="match status" value="1"/>
</dbReference>
<dbReference type="InterPro" id="IPR018499">
    <property type="entry name" value="Tetraspanin/Peripherin"/>
</dbReference>
<dbReference type="PANTHER" id="PTHR19282">
    <property type="entry name" value="TETRASPANIN"/>
    <property type="match status" value="1"/>
</dbReference>
<keyword evidence="4 6" id="KW-0472">Membrane</keyword>
<evidence type="ECO:0000256" key="3">
    <source>
        <dbReference type="ARBA" id="ARBA00022989"/>
    </source>
</evidence>
<evidence type="ECO:0008006" key="9">
    <source>
        <dbReference type="Google" id="ProtNLM"/>
    </source>
</evidence>
<comment type="subcellular location">
    <subcellularLocation>
        <location evidence="1">Endomembrane system</location>
        <topology evidence="1">Multi-pass membrane protein</topology>
    </subcellularLocation>
</comment>
<dbReference type="GO" id="GO:0005886">
    <property type="term" value="C:plasma membrane"/>
    <property type="evidence" value="ECO:0007669"/>
    <property type="project" value="TreeGrafter"/>
</dbReference>
<keyword evidence="8" id="KW-1185">Reference proteome</keyword>
<reference evidence="7" key="3">
    <citation type="submission" date="2025-09" db="UniProtKB">
        <authorList>
            <consortium name="Ensembl"/>
        </authorList>
    </citation>
    <scope>IDENTIFICATION</scope>
</reference>
<keyword evidence="2 6" id="KW-0812">Transmembrane</keyword>
<dbReference type="SUPFAM" id="SSF48652">
    <property type="entry name" value="Tetraspanin"/>
    <property type="match status" value="1"/>
</dbReference>
<feature type="transmembrane region" description="Helical" evidence="6">
    <location>
        <begin position="46"/>
        <end position="65"/>
    </location>
</feature>
<evidence type="ECO:0000313" key="8">
    <source>
        <dbReference type="Proteomes" id="UP001501920"/>
    </source>
</evidence>
<evidence type="ECO:0000256" key="4">
    <source>
        <dbReference type="ARBA" id="ARBA00023136"/>
    </source>
</evidence>
<dbReference type="Gene3D" id="1.10.1450.10">
    <property type="entry name" value="Tetraspanin"/>
    <property type="match status" value="1"/>
</dbReference>
<organism evidence="7 8">
    <name type="scientific">Pygocentrus nattereri</name>
    <name type="common">Red-bellied piranha</name>
    <dbReference type="NCBI Taxonomy" id="42514"/>
    <lineage>
        <taxon>Eukaryota</taxon>
        <taxon>Metazoa</taxon>
        <taxon>Chordata</taxon>
        <taxon>Craniata</taxon>
        <taxon>Vertebrata</taxon>
        <taxon>Euteleostomi</taxon>
        <taxon>Actinopterygii</taxon>
        <taxon>Neopterygii</taxon>
        <taxon>Teleostei</taxon>
        <taxon>Ostariophysi</taxon>
        <taxon>Characiformes</taxon>
        <taxon>Characoidei</taxon>
        <taxon>Pygocentrus</taxon>
    </lineage>
</organism>
<proteinExistence type="predicted"/>
<evidence type="ECO:0000313" key="7">
    <source>
        <dbReference type="Ensembl" id="ENSPNAP00000032760.2"/>
    </source>
</evidence>
<feature type="transmembrane region" description="Helical" evidence="6">
    <location>
        <begin position="72"/>
        <end position="94"/>
    </location>
</feature>
<dbReference type="PRINTS" id="PR00259">
    <property type="entry name" value="TMFOUR"/>
</dbReference>
<feature type="transmembrane region" description="Helical" evidence="6">
    <location>
        <begin position="100"/>
        <end position="124"/>
    </location>
</feature>
<evidence type="ECO:0000256" key="1">
    <source>
        <dbReference type="ARBA" id="ARBA00004127"/>
    </source>
</evidence>
<name>A0A3B4EAA5_PYGNA</name>
<dbReference type="Ensembl" id="ENSPNAT00000023008.2">
    <property type="protein sequence ID" value="ENSPNAP00000032760.2"/>
    <property type="gene ID" value="ENSPNAG00000020913.2"/>
</dbReference>
<protein>
    <recommendedName>
        <fullName evidence="9">Tetraspanin</fullName>
    </recommendedName>
</protein>
<dbReference type="GeneTree" id="ENSGT01120000277218"/>
<keyword evidence="5" id="KW-0325">Glycoprotein</keyword>
<dbReference type="AlphaFoldDB" id="A0A3B4EAA5"/>
<sequence>LTTMSVQHFLGSSTMNMNNYRPEQTFIKMYLHRLLKFCSLSRTFRLWLYELVLCFAVMVMGSFTSQLLTSSYICMGVGGALCLLGMIGCSGAWTQNRWLILLYFFIVSMMFIGQIVGTIVVILYKDVVTSMIREASKESLMTAYMGPAATDPISRAWNSIMIEYKCCGFENSTDDFKSSIFGINTGLLYPKTCCVDMNSPECNGLDTTPSLIHHISFQIFIFYKLHSGCLF</sequence>
<dbReference type="Proteomes" id="UP001501920">
    <property type="component" value="Chromosome 12"/>
</dbReference>
<dbReference type="STRING" id="42514.ENSPNAP00000032760"/>
<reference evidence="7 8" key="1">
    <citation type="submission" date="2020-10" db="EMBL/GenBank/DDBJ databases">
        <title>Pygocentrus nattereri (red-bellied piranha) genome, fPygNat1, primary haplotype.</title>
        <authorList>
            <person name="Myers G."/>
            <person name="Meyer A."/>
            <person name="Karagic N."/>
            <person name="Pippel M."/>
            <person name="Winkler S."/>
            <person name="Tracey A."/>
            <person name="Wood J."/>
            <person name="Formenti G."/>
            <person name="Howe K."/>
            <person name="Fedrigo O."/>
            <person name="Jarvis E.D."/>
        </authorList>
    </citation>
    <scope>NUCLEOTIDE SEQUENCE [LARGE SCALE GENOMIC DNA]</scope>
</reference>
<evidence type="ECO:0000256" key="5">
    <source>
        <dbReference type="ARBA" id="ARBA00023180"/>
    </source>
</evidence>
<evidence type="ECO:0000256" key="6">
    <source>
        <dbReference type="SAM" id="Phobius"/>
    </source>
</evidence>
<dbReference type="GO" id="GO:0012505">
    <property type="term" value="C:endomembrane system"/>
    <property type="evidence" value="ECO:0007669"/>
    <property type="project" value="UniProtKB-SubCell"/>
</dbReference>
<dbReference type="Pfam" id="PF00335">
    <property type="entry name" value="Tetraspanin"/>
    <property type="match status" value="1"/>
</dbReference>
<reference evidence="7" key="2">
    <citation type="submission" date="2025-08" db="UniProtKB">
        <authorList>
            <consortium name="Ensembl"/>
        </authorList>
    </citation>
    <scope>IDENTIFICATION</scope>
</reference>
<evidence type="ECO:0000256" key="2">
    <source>
        <dbReference type="ARBA" id="ARBA00022692"/>
    </source>
</evidence>
<dbReference type="OMA" id="GIWIKYG"/>
<accession>A0A3B4EAA5</accession>